<dbReference type="Gene3D" id="3.40.710.10">
    <property type="entry name" value="DD-peptidase/beta-lactamase superfamily"/>
    <property type="match status" value="1"/>
</dbReference>
<proteinExistence type="predicted"/>
<organism evidence="2 3">
    <name type="scientific">Deinococcus reticulitermitis</name>
    <dbReference type="NCBI Taxonomy" id="856736"/>
    <lineage>
        <taxon>Bacteria</taxon>
        <taxon>Thermotogati</taxon>
        <taxon>Deinococcota</taxon>
        <taxon>Deinococci</taxon>
        <taxon>Deinococcales</taxon>
        <taxon>Deinococcaceae</taxon>
        <taxon>Deinococcus</taxon>
    </lineage>
</organism>
<evidence type="ECO:0000313" key="2">
    <source>
        <dbReference type="EMBL" id="SEJ23494.1"/>
    </source>
</evidence>
<dbReference type="InterPro" id="IPR050789">
    <property type="entry name" value="Diverse_Enzym_Activities"/>
</dbReference>
<dbReference type="STRING" id="856736.SAMN04488058_10567"/>
<protein>
    <submittedName>
        <fullName evidence="2">CubicO group peptidase, beta-lactamase class C family</fullName>
    </submittedName>
</protein>
<dbReference type="RefSeq" id="WP_092264060.1">
    <property type="nucleotide sequence ID" value="NZ_FNZA01000005.1"/>
</dbReference>
<name>A0A1H6X7N2_9DEIO</name>
<dbReference type="Proteomes" id="UP000199223">
    <property type="component" value="Unassembled WGS sequence"/>
</dbReference>
<evidence type="ECO:0000313" key="3">
    <source>
        <dbReference type="Proteomes" id="UP000199223"/>
    </source>
</evidence>
<keyword evidence="3" id="KW-1185">Reference proteome</keyword>
<dbReference type="PANTHER" id="PTHR43283">
    <property type="entry name" value="BETA-LACTAMASE-RELATED"/>
    <property type="match status" value="1"/>
</dbReference>
<dbReference type="InterPro" id="IPR001466">
    <property type="entry name" value="Beta-lactam-related"/>
</dbReference>
<dbReference type="InterPro" id="IPR012338">
    <property type="entry name" value="Beta-lactam/transpept-like"/>
</dbReference>
<gene>
    <name evidence="2" type="ORF">SAMN04488058_10567</name>
</gene>
<accession>A0A1H6X7N2</accession>
<sequence length="346" mass="36298">MFRRDPQLARWLSLCAALGHSERAGLAWWPLARQTFRRGGVLGAAQGGRREMLAFGGVEAVMPFELASVTKPFTAALADALVRAGRLGWERPLAELGGPLRRLPRFLTPLALATHTAGLPTHPARVALTTFTRFSDPYGSLTPEGVIASARRWARPPRPVRFLYSNLGVGTLALALASAAGEELSAAGYGRALERWVTGPLGVPGVTLTPPAGVVRPYGVLGGPEVTRFAELAGAGGLFGRAHELLAFAGAHLDGRAGTHWQRAVRAPGLTPPHEAAAPGWFHSRGVVWHDGVARGTRTALGFHPESGAAVTLLVRGGVPVIGGRGEVPLLLLALLGGLPPSEPHS</sequence>
<dbReference type="AlphaFoldDB" id="A0A1H6X7N2"/>
<dbReference type="OrthoDB" id="3171327at2"/>
<dbReference type="PANTHER" id="PTHR43283:SF3">
    <property type="entry name" value="BETA-LACTAMASE FAMILY PROTEIN (AFU_ORTHOLOGUE AFUA_5G07500)"/>
    <property type="match status" value="1"/>
</dbReference>
<dbReference type="Pfam" id="PF00144">
    <property type="entry name" value="Beta-lactamase"/>
    <property type="match status" value="1"/>
</dbReference>
<evidence type="ECO:0000259" key="1">
    <source>
        <dbReference type="Pfam" id="PF00144"/>
    </source>
</evidence>
<feature type="domain" description="Beta-lactamase-related" evidence="1">
    <location>
        <begin position="37"/>
        <end position="319"/>
    </location>
</feature>
<dbReference type="SUPFAM" id="SSF56601">
    <property type="entry name" value="beta-lactamase/transpeptidase-like"/>
    <property type="match status" value="1"/>
</dbReference>
<dbReference type="EMBL" id="FNZA01000005">
    <property type="protein sequence ID" value="SEJ23494.1"/>
    <property type="molecule type" value="Genomic_DNA"/>
</dbReference>
<reference evidence="3" key="1">
    <citation type="submission" date="2016-10" db="EMBL/GenBank/DDBJ databases">
        <authorList>
            <person name="Varghese N."/>
            <person name="Submissions S."/>
        </authorList>
    </citation>
    <scope>NUCLEOTIDE SEQUENCE [LARGE SCALE GENOMIC DNA]</scope>
    <source>
        <strain evidence="3">CGMCC 1.10218</strain>
    </source>
</reference>